<evidence type="ECO:0000313" key="10">
    <source>
        <dbReference type="Proteomes" id="UP000030700"/>
    </source>
</evidence>
<comment type="subcellular location">
    <subcellularLocation>
        <location evidence="1 7">Cell membrane</location>
        <topology evidence="1 7">Multi-pass membrane protein</topology>
    </subcellularLocation>
</comment>
<feature type="transmembrane region" description="Helical" evidence="7">
    <location>
        <begin position="195"/>
        <end position="214"/>
    </location>
</feature>
<dbReference type="GO" id="GO:0005886">
    <property type="term" value="C:plasma membrane"/>
    <property type="evidence" value="ECO:0007669"/>
    <property type="project" value="UniProtKB-SubCell"/>
</dbReference>
<dbReference type="STRING" id="1499966.U14_03449"/>
<organism evidence="9">
    <name type="scientific">Candidatus Moduliflexus flocculans</name>
    <dbReference type="NCBI Taxonomy" id="1499966"/>
    <lineage>
        <taxon>Bacteria</taxon>
        <taxon>Candidatus Moduliflexota</taxon>
        <taxon>Candidatus Moduliflexia</taxon>
        <taxon>Candidatus Moduliflexales</taxon>
        <taxon>Candidatus Moduliflexaceae</taxon>
    </lineage>
</organism>
<feature type="transmembrane region" description="Helical" evidence="7">
    <location>
        <begin position="137"/>
        <end position="161"/>
    </location>
</feature>
<evidence type="ECO:0000256" key="2">
    <source>
        <dbReference type="ARBA" id="ARBA00022448"/>
    </source>
</evidence>
<feature type="transmembrane region" description="Helical" evidence="7">
    <location>
        <begin position="9"/>
        <end position="29"/>
    </location>
</feature>
<dbReference type="PROSITE" id="PS50928">
    <property type="entry name" value="ABC_TM1"/>
    <property type="match status" value="1"/>
</dbReference>
<evidence type="ECO:0000256" key="5">
    <source>
        <dbReference type="ARBA" id="ARBA00022989"/>
    </source>
</evidence>
<feature type="transmembrane region" description="Helical" evidence="7">
    <location>
        <begin position="248"/>
        <end position="274"/>
    </location>
</feature>
<accession>A0A081BP82</accession>
<dbReference type="EMBL" id="DF820458">
    <property type="protein sequence ID" value="GAK52198.1"/>
    <property type="molecule type" value="Genomic_DNA"/>
</dbReference>
<dbReference type="CDD" id="cd06261">
    <property type="entry name" value="TM_PBP2"/>
    <property type="match status" value="1"/>
</dbReference>
<dbReference type="GO" id="GO:0055085">
    <property type="term" value="P:transmembrane transport"/>
    <property type="evidence" value="ECO:0007669"/>
    <property type="project" value="InterPro"/>
</dbReference>
<name>A0A081BP82_9BACT</name>
<dbReference type="PANTHER" id="PTHR30465:SF43">
    <property type="entry name" value="OLIGOPEPTIDE ABC TRANSPORTER, PERMEASE PROTEIN"/>
    <property type="match status" value="1"/>
</dbReference>
<keyword evidence="6 7" id="KW-0472">Membrane</keyword>
<evidence type="ECO:0000256" key="1">
    <source>
        <dbReference type="ARBA" id="ARBA00004651"/>
    </source>
</evidence>
<dbReference type="SUPFAM" id="SSF161098">
    <property type="entry name" value="MetI-like"/>
    <property type="match status" value="1"/>
</dbReference>
<dbReference type="PANTHER" id="PTHR30465">
    <property type="entry name" value="INNER MEMBRANE ABC TRANSPORTER"/>
    <property type="match status" value="1"/>
</dbReference>
<dbReference type="Pfam" id="PF19300">
    <property type="entry name" value="BPD_transp_1_N"/>
    <property type="match status" value="1"/>
</dbReference>
<dbReference type="InterPro" id="IPR045621">
    <property type="entry name" value="BPD_transp_1_N"/>
</dbReference>
<gene>
    <name evidence="9" type="ORF">U14_03449</name>
</gene>
<dbReference type="Pfam" id="PF00528">
    <property type="entry name" value="BPD_transp_1"/>
    <property type="match status" value="1"/>
</dbReference>
<keyword evidence="2 7" id="KW-0813">Transport</keyword>
<keyword evidence="10" id="KW-1185">Reference proteome</keyword>
<feature type="domain" description="ABC transmembrane type-1" evidence="8">
    <location>
        <begin position="102"/>
        <end position="314"/>
    </location>
</feature>
<dbReference type="InterPro" id="IPR000515">
    <property type="entry name" value="MetI-like"/>
</dbReference>
<feature type="transmembrane region" description="Helical" evidence="7">
    <location>
        <begin position="102"/>
        <end position="125"/>
    </location>
</feature>
<dbReference type="AlphaFoldDB" id="A0A081BP82"/>
<proteinExistence type="inferred from homology"/>
<evidence type="ECO:0000259" key="8">
    <source>
        <dbReference type="PROSITE" id="PS50928"/>
    </source>
</evidence>
<keyword evidence="5 7" id="KW-1133">Transmembrane helix</keyword>
<feature type="transmembrane region" description="Helical" evidence="7">
    <location>
        <begin position="294"/>
        <end position="321"/>
    </location>
</feature>
<evidence type="ECO:0000256" key="3">
    <source>
        <dbReference type="ARBA" id="ARBA00022475"/>
    </source>
</evidence>
<reference evidence="9" key="1">
    <citation type="journal article" date="2015" name="PeerJ">
        <title>First genomic representation of candidate bacterial phylum KSB3 points to enhanced environmental sensing as a trigger of wastewater bulking.</title>
        <authorList>
            <person name="Sekiguchi Y."/>
            <person name="Ohashi A."/>
            <person name="Parks D.H."/>
            <person name="Yamauchi T."/>
            <person name="Tyson G.W."/>
            <person name="Hugenholtz P."/>
        </authorList>
    </citation>
    <scope>NUCLEOTIDE SEQUENCE [LARGE SCALE GENOMIC DNA]</scope>
</reference>
<keyword evidence="4 7" id="KW-0812">Transmembrane</keyword>
<sequence>MLQYILRRLLLMVPTFFVISLVAFAIIQLPPGDFATSYVAGLAAQGNQVSQDAIETLRKTYGLGDPIPIQYIKWMQGILTRGDFGLAFDLREPVSKVIWERVWLTVALSLGSVIITWMIAFPIGIYSAVRQYSLGDYFFTLLGFIGIAVPSFLLALVLMYLQFKYFNKTIGGLFSDEFLSAPWSLARIWDLIQHLWIPVLLLAFGGTAELIRIMRANLLDEMRKPYVVTARSKGLPEWKVLFKYPVRLALNPFVSTIGWTLPYLVSGSIILSVVMNLPTTGPMLLRALQVQDMYLAGAIIMILSLLTIIGTLVSDVLLAWLDPRIRFHK</sequence>
<protein>
    <submittedName>
        <fullName evidence="9">Binding-protein-dependent transport systems inner membrane component</fullName>
    </submittedName>
</protein>
<dbReference type="HOGENOM" id="CLU_036879_1_1_0"/>
<comment type="similarity">
    <text evidence="7">Belongs to the binding-protein-dependent transport system permease family.</text>
</comment>
<dbReference type="Gene3D" id="1.10.3720.10">
    <property type="entry name" value="MetI-like"/>
    <property type="match status" value="1"/>
</dbReference>
<dbReference type="Proteomes" id="UP000030700">
    <property type="component" value="Unassembled WGS sequence"/>
</dbReference>
<evidence type="ECO:0000256" key="7">
    <source>
        <dbReference type="RuleBase" id="RU363032"/>
    </source>
</evidence>
<evidence type="ECO:0000313" key="9">
    <source>
        <dbReference type="EMBL" id="GAK52198.1"/>
    </source>
</evidence>
<keyword evidence="3" id="KW-1003">Cell membrane</keyword>
<evidence type="ECO:0000256" key="4">
    <source>
        <dbReference type="ARBA" id="ARBA00022692"/>
    </source>
</evidence>
<dbReference type="InterPro" id="IPR035906">
    <property type="entry name" value="MetI-like_sf"/>
</dbReference>
<evidence type="ECO:0000256" key="6">
    <source>
        <dbReference type="ARBA" id="ARBA00023136"/>
    </source>
</evidence>